<evidence type="ECO:0000256" key="5">
    <source>
        <dbReference type="ARBA" id="ARBA00022989"/>
    </source>
</evidence>
<evidence type="ECO:0000256" key="4">
    <source>
        <dbReference type="ARBA" id="ARBA00022692"/>
    </source>
</evidence>
<accession>A0AAE3DJE7</accession>
<reference evidence="9" key="1">
    <citation type="submission" date="2021-10" db="EMBL/GenBank/DDBJ databases">
        <title>Anaerobic single-cell dispensing facilitates the cultivation of human gut bacteria.</title>
        <authorList>
            <person name="Afrizal A."/>
        </authorList>
    </citation>
    <scope>NUCLEOTIDE SEQUENCE</scope>
    <source>
        <strain evidence="9">CLA-AA-H250</strain>
    </source>
</reference>
<feature type="transmembrane region" description="Helical" evidence="7">
    <location>
        <begin position="117"/>
        <end position="137"/>
    </location>
</feature>
<dbReference type="Gene3D" id="1.10.3720.10">
    <property type="entry name" value="MetI-like"/>
    <property type="match status" value="1"/>
</dbReference>
<dbReference type="PANTHER" id="PTHR43744">
    <property type="entry name" value="ABC TRANSPORTER PERMEASE PROTEIN MG189-RELATED-RELATED"/>
    <property type="match status" value="1"/>
</dbReference>
<keyword evidence="4 7" id="KW-0812">Transmembrane</keyword>
<evidence type="ECO:0000256" key="1">
    <source>
        <dbReference type="ARBA" id="ARBA00004651"/>
    </source>
</evidence>
<keyword evidence="6 7" id="KW-0472">Membrane</keyword>
<comment type="similarity">
    <text evidence="7">Belongs to the binding-protein-dependent transport system permease family.</text>
</comment>
<dbReference type="PROSITE" id="PS50928">
    <property type="entry name" value="ABC_TM1"/>
    <property type="match status" value="1"/>
</dbReference>
<dbReference type="SUPFAM" id="SSF161098">
    <property type="entry name" value="MetI-like"/>
    <property type="match status" value="1"/>
</dbReference>
<keyword evidence="2 7" id="KW-0813">Transport</keyword>
<gene>
    <name evidence="9" type="ORF">LKD31_12435</name>
</gene>
<evidence type="ECO:0000256" key="2">
    <source>
        <dbReference type="ARBA" id="ARBA00022448"/>
    </source>
</evidence>
<dbReference type="InterPro" id="IPR035906">
    <property type="entry name" value="MetI-like_sf"/>
</dbReference>
<evidence type="ECO:0000259" key="8">
    <source>
        <dbReference type="PROSITE" id="PS50928"/>
    </source>
</evidence>
<evidence type="ECO:0000256" key="6">
    <source>
        <dbReference type="ARBA" id="ARBA00023136"/>
    </source>
</evidence>
<dbReference type="PANTHER" id="PTHR43744:SF9">
    <property type="entry name" value="POLYGALACTURONAN_RHAMNOGALACTURONAN TRANSPORT SYSTEM PERMEASE PROTEIN YTCP"/>
    <property type="match status" value="1"/>
</dbReference>
<keyword evidence="10" id="KW-1185">Reference proteome</keyword>
<feature type="transmembrane region" description="Helical" evidence="7">
    <location>
        <begin position="21"/>
        <end position="46"/>
    </location>
</feature>
<name>A0AAE3DJE7_9FIRM</name>
<organism evidence="9 10">
    <name type="scientific">Hominenteromicrobium mulieris</name>
    <dbReference type="NCBI Taxonomy" id="2885357"/>
    <lineage>
        <taxon>Bacteria</taxon>
        <taxon>Bacillati</taxon>
        <taxon>Bacillota</taxon>
        <taxon>Clostridia</taxon>
        <taxon>Eubacteriales</taxon>
        <taxon>Oscillospiraceae</taxon>
        <taxon>Hominenteromicrobium</taxon>
    </lineage>
</organism>
<dbReference type="AlphaFoldDB" id="A0AAE3DJE7"/>
<evidence type="ECO:0000256" key="3">
    <source>
        <dbReference type="ARBA" id="ARBA00022475"/>
    </source>
</evidence>
<evidence type="ECO:0000313" key="9">
    <source>
        <dbReference type="EMBL" id="MCC2137809.1"/>
    </source>
</evidence>
<feature type="transmembrane region" description="Helical" evidence="7">
    <location>
        <begin position="86"/>
        <end position="105"/>
    </location>
</feature>
<feature type="transmembrane region" description="Helical" evidence="7">
    <location>
        <begin position="266"/>
        <end position="286"/>
    </location>
</feature>
<dbReference type="Pfam" id="PF00528">
    <property type="entry name" value="BPD_transp_1"/>
    <property type="match status" value="1"/>
</dbReference>
<dbReference type="EMBL" id="JAJEQC010000016">
    <property type="protein sequence ID" value="MCC2137809.1"/>
    <property type="molecule type" value="Genomic_DNA"/>
</dbReference>
<feature type="transmembrane region" description="Helical" evidence="7">
    <location>
        <begin position="149"/>
        <end position="169"/>
    </location>
</feature>
<proteinExistence type="inferred from homology"/>
<dbReference type="CDD" id="cd06261">
    <property type="entry name" value="TM_PBP2"/>
    <property type="match status" value="1"/>
</dbReference>
<dbReference type="RefSeq" id="WP_308449949.1">
    <property type="nucleotide sequence ID" value="NZ_JAJEQC010000016.1"/>
</dbReference>
<sequence length="301" mass="33899">MSAQTIHKSQKVSKADVVFNIILYGICGLILLLIAYPLYFIIIASFSNPSEVSNGNVWFWPSQFTLDGYKELLRHGSIWMGYWNTILYTVVGTAIGLIVNISAAYSLSRRDLVGRKLITFYFIFTMFFNGGLIPTYFTIRDFHLYDTFWVMVLPFSVMVYNMIVARTFFDSSLPKDLLDAAQIDGCGNLRFFFSIALPLSKAVIAVIALYIAVAQWNSYFNALVYIRSENLKPLQLVVRNILITNQSLVGAGDGMAAQEAMRLANLMKYAVIIVTTVPIMCMYPFVQKYFSQGVMIGAIKG</sequence>
<feature type="transmembrane region" description="Helical" evidence="7">
    <location>
        <begin position="189"/>
        <end position="213"/>
    </location>
</feature>
<keyword evidence="3" id="KW-1003">Cell membrane</keyword>
<dbReference type="GO" id="GO:0005886">
    <property type="term" value="C:plasma membrane"/>
    <property type="evidence" value="ECO:0007669"/>
    <property type="project" value="UniProtKB-SubCell"/>
</dbReference>
<comment type="caution">
    <text evidence="9">The sequence shown here is derived from an EMBL/GenBank/DDBJ whole genome shotgun (WGS) entry which is preliminary data.</text>
</comment>
<feature type="domain" description="ABC transmembrane type-1" evidence="8">
    <location>
        <begin position="82"/>
        <end position="278"/>
    </location>
</feature>
<keyword evidence="5 7" id="KW-1133">Transmembrane helix</keyword>
<dbReference type="GO" id="GO:0055085">
    <property type="term" value="P:transmembrane transport"/>
    <property type="evidence" value="ECO:0007669"/>
    <property type="project" value="InterPro"/>
</dbReference>
<evidence type="ECO:0000256" key="7">
    <source>
        <dbReference type="RuleBase" id="RU363032"/>
    </source>
</evidence>
<protein>
    <submittedName>
        <fullName evidence="9">Carbohydrate ABC transporter permease</fullName>
    </submittedName>
</protein>
<comment type="subcellular location">
    <subcellularLocation>
        <location evidence="1 7">Cell membrane</location>
        <topology evidence="1 7">Multi-pass membrane protein</topology>
    </subcellularLocation>
</comment>
<evidence type="ECO:0000313" key="10">
    <source>
        <dbReference type="Proteomes" id="UP001199424"/>
    </source>
</evidence>
<dbReference type="Proteomes" id="UP001199424">
    <property type="component" value="Unassembled WGS sequence"/>
</dbReference>
<dbReference type="InterPro" id="IPR000515">
    <property type="entry name" value="MetI-like"/>
</dbReference>